<organism evidence="3 4">
    <name type="scientific">Cryobacterium tepidiphilum</name>
    <dbReference type="NCBI Taxonomy" id="2486026"/>
    <lineage>
        <taxon>Bacteria</taxon>
        <taxon>Bacillati</taxon>
        <taxon>Actinomycetota</taxon>
        <taxon>Actinomycetes</taxon>
        <taxon>Micrococcales</taxon>
        <taxon>Microbacteriaceae</taxon>
        <taxon>Cryobacterium</taxon>
    </lineage>
</organism>
<dbReference type="InterPro" id="IPR051199">
    <property type="entry name" value="LPS_LOS_Heptosyltrfase"/>
</dbReference>
<accession>A0A3M8LA75</accession>
<dbReference type="OrthoDB" id="9807356at2"/>
<dbReference type="SUPFAM" id="SSF53756">
    <property type="entry name" value="UDP-Glycosyltransferase/glycogen phosphorylase"/>
    <property type="match status" value="1"/>
</dbReference>
<dbReference type="InterPro" id="IPR002201">
    <property type="entry name" value="Glyco_trans_9"/>
</dbReference>
<gene>
    <name evidence="3" type="ORF">EEJ31_08365</name>
</gene>
<dbReference type="GO" id="GO:0005829">
    <property type="term" value="C:cytosol"/>
    <property type="evidence" value="ECO:0007669"/>
    <property type="project" value="TreeGrafter"/>
</dbReference>
<sequence length="373" mass="39881">MRRVQHPEPFDDVRRIAVLRGGGLGDLMFAEPALRALAHAYPAAQITLMCFPAQAALLAGRPSPVHHIEVLPVVPGIRPGVEDPPAAEAWLQRMRDEHFDLAVQVHGGGRYSNPFLLQLGARHTVGLATAEAAPLERTMPYVYYQHEVLRALEVVALAGAQPVALEAELEVTDDDRRRAAPLLPAGDGPLLVIHPGATDPRRRWPADRFAEVAAQAVASGMRVAAVADASEAEIADAIVDRARDSTRPVDAGRLVSLAGRADLGQLMGIFAHAAVVLGNDSGPRHLAQAAGAPTVGIYWVGNLINAGPLTRAHQRALVSWTNRCPECDIDVTQSGAERCEHDVSFVTDVSVRDALEAILAVTRVTARSHPLPV</sequence>
<dbReference type="GO" id="GO:0009244">
    <property type="term" value="P:lipopolysaccharide core region biosynthetic process"/>
    <property type="evidence" value="ECO:0007669"/>
    <property type="project" value="TreeGrafter"/>
</dbReference>
<proteinExistence type="predicted"/>
<dbReference type="PANTHER" id="PTHR30160">
    <property type="entry name" value="TETRAACYLDISACCHARIDE 4'-KINASE-RELATED"/>
    <property type="match status" value="1"/>
</dbReference>
<comment type="caution">
    <text evidence="3">The sequence shown here is derived from an EMBL/GenBank/DDBJ whole genome shotgun (WGS) entry which is preliminary data.</text>
</comment>
<dbReference type="GO" id="GO:0008713">
    <property type="term" value="F:ADP-heptose-lipopolysaccharide heptosyltransferase activity"/>
    <property type="evidence" value="ECO:0007669"/>
    <property type="project" value="TreeGrafter"/>
</dbReference>
<evidence type="ECO:0000256" key="2">
    <source>
        <dbReference type="ARBA" id="ARBA00022679"/>
    </source>
</evidence>
<dbReference type="Gene3D" id="3.40.50.2000">
    <property type="entry name" value="Glycogen Phosphorylase B"/>
    <property type="match status" value="2"/>
</dbReference>
<dbReference type="RefSeq" id="WP_123045850.1">
    <property type="nucleotide sequence ID" value="NZ_RDSR01000011.1"/>
</dbReference>
<dbReference type="EMBL" id="RDSR01000011">
    <property type="protein sequence ID" value="RNE62403.1"/>
    <property type="molecule type" value="Genomic_DNA"/>
</dbReference>
<evidence type="ECO:0000256" key="1">
    <source>
        <dbReference type="ARBA" id="ARBA00022676"/>
    </source>
</evidence>
<reference evidence="3 4" key="1">
    <citation type="submission" date="2018-11" db="EMBL/GenBank/DDBJ databases">
        <title>Cryobacterium sp. nov., isolated from rhizosphere soil of lettuce.</title>
        <authorList>
            <person name="Wang Y."/>
        </authorList>
    </citation>
    <scope>NUCLEOTIDE SEQUENCE [LARGE SCALE GENOMIC DNA]</scope>
    <source>
        <strain evidence="3 4">NEAU-85</strain>
    </source>
</reference>
<keyword evidence="2 3" id="KW-0808">Transferase</keyword>
<dbReference type="PANTHER" id="PTHR30160:SF1">
    <property type="entry name" value="LIPOPOLYSACCHARIDE 1,2-N-ACETYLGLUCOSAMINETRANSFERASE-RELATED"/>
    <property type="match status" value="1"/>
</dbReference>
<dbReference type="AlphaFoldDB" id="A0A3M8LA75"/>
<name>A0A3M8LA75_9MICO</name>
<evidence type="ECO:0000313" key="4">
    <source>
        <dbReference type="Proteomes" id="UP000279859"/>
    </source>
</evidence>
<evidence type="ECO:0000313" key="3">
    <source>
        <dbReference type="EMBL" id="RNE62403.1"/>
    </source>
</evidence>
<keyword evidence="4" id="KW-1185">Reference proteome</keyword>
<dbReference type="Proteomes" id="UP000279859">
    <property type="component" value="Unassembled WGS sequence"/>
</dbReference>
<protein>
    <submittedName>
        <fullName evidence="3">Glycosyltransferase family 9 protein</fullName>
    </submittedName>
</protein>
<dbReference type="Pfam" id="PF01075">
    <property type="entry name" value="Glyco_transf_9"/>
    <property type="match status" value="1"/>
</dbReference>
<dbReference type="CDD" id="cd03789">
    <property type="entry name" value="GT9_LPS_heptosyltransferase"/>
    <property type="match status" value="1"/>
</dbReference>
<keyword evidence="1" id="KW-0328">Glycosyltransferase</keyword>